<keyword evidence="17" id="KW-0675">Receptor</keyword>
<evidence type="ECO:0000313" key="18">
    <source>
        <dbReference type="Proteomes" id="UP000680514"/>
    </source>
</evidence>
<keyword evidence="9 11" id="KW-0472">Membrane</keyword>
<keyword evidence="4 11" id="KW-0812">Transmembrane</keyword>
<evidence type="ECO:0000256" key="6">
    <source>
        <dbReference type="ARBA" id="ARBA00023065"/>
    </source>
</evidence>
<evidence type="ECO:0000256" key="10">
    <source>
        <dbReference type="ARBA" id="ARBA00023237"/>
    </source>
</evidence>
<evidence type="ECO:0000256" key="14">
    <source>
        <dbReference type="SAM" id="SignalP"/>
    </source>
</evidence>
<evidence type="ECO:0000256" key="13">
    <source>
        <dbReference type="SAM" id="MobiDB-lite"/>
    </source>
</evidence>
<evidence type="ECO:0000256" key="11">
    <source>
        <dbReference type="PROSITE-ProRule" id="PRU01360"/>
    </source>
</evidence>
<evidence type="ECO:0000313" key="17">
    <source>
        <dbReference type="EMBL" id="BCT95731.1"/>
    </source>
</evidence>
<dbReference type="PANTHER" id="PTHR30069:SF53">
    <property type="entry name" value="COLICIN I RECEPTOR-RELATED"/>
    <property type="match status" value="1"/>
</dbReference>
<accession>A0ABM7QDM8</accession>
<dbReference type="InterPro" id="IPR010101">
    <property type="entry name" value="B12_transptr_BtuB"/>
</dbReference>
<dbReference type="CDD" id="cd01347">
    <property type="entry name" value="ligand_gated_channel"/>
    <property type="match status" value="1"/>
</dbReference>
<keyword evidence="7 12" id="KW-0798">TonB box</keyword>
<evidence type="ECO:0000256" key="7">
    <source>
        <dbReference type="ARBA" id="ARBA00023077"/>
    </source>
</evidence>
<evidence type="ECO:0000256" key="5">
    <source>
        <dbReference type="ARBA" id="ARBA00022729"/>
    </source>
</evidence>
<dbReference type="InterPro" id="IPR039426">
    <property type="entry name" value="TonB-dep_rcpt-like"/>
</dbReference>
<dbReference type="InterPro" id="IPR012910">
    <property type="entry name" value="Plug_dom"/>
</dbReference>
<protein>
    <submittedName>
        <fullName evidence="17">TonB-dependent vitamin B12 receptor</fullName>
    </submittedName>
</protein>
<evidence type="ECO:0000256" key="12">
    <source>
        <dbReference type="RuleBase" id="RU003357"/>
    </source>
</evidence>
<evidence type="ECO:0000259" key="15">
    <source>
        <dbReference type="Pfam" id="PF00593"/>
    </source>
</evidence>
<dbReference type="RefSeq" id="WP_213433362.1">
    <property type="nucleotide sequence ID" value="NZ_AP024546.1"/>
</dbReference>
<feature type="domain" description="TonB-dependent receptor plug" evidence="16">
    <location>
        <begin position="47"/>
        <end position="152"/>
    </location>
</feature>
<keyword evidence="2 11" id="KW-0813">Transport</keyword>
<dbReference type="Pfam" id="PF07715">
    <property type="entry name" value="Plug"/>
    <property type="match status" value="1"/>
</dbReference>
<comment type="subcellular location">
    <subcellularLocation>
        <location evidence="1 11">Cell outer membrane</location>
        <topology evidence="1 11">Multi-pass membrane protein</topology>
    </subcellularLocation>
</comment>
<keyword evidence="18" id="KW-1185">Reference proteome</keyword>
<evidence type="ECO:0000256" key="9">
    <source>
        <dbReference type="ARBA" id="ARBA00023136"/>
    </source>
</evidence>
<dbReference type="SUPFAM" id="SSF56935">
    <property type="entry name" value="Porins"/>
    <property type="match status" value="1"/>
</dbReference>
<evidence type="ECO:0000256" key="8">
    <source>
        <dbReference type="ARBA" id="ARBA00023114"/>
    </source>
</evidence>
<feature type="chain" id="PRO_5046809285" evidence="14">
    <location>
        <begin position="24"/>
        <end position="629"/>
    </location>
</feature>
<name>A0ABM7QDM8_9GAMM</name>
<dbReference type="NCBIfam" id="TIGR01779">
    <property type="entry name" value="TonB-B12"/>
    <property type="match status" value="1"/>
</dbReference>
<keyword evidence="8" id="KW-0626">Porin</keyword>
<dbReference type="Pfam" id="PF00593">
    <property type="entry name" value="TonB_dep_Rec_b-barrel"/>
    <property type="match status" value="1"/>
</dbReference>
<keyword evidence="6" id="KW-0406">Ion transport</keyword>
<feature type="region of interest" description="Disordered" evidence="13">
    <location>
        <begin position="304"/>
        <end position="323"/>
    </location>
</feature>
<dbReference type="PANTHER" id="PTHR30069">
    <property type="entry name" value="TONB-DEPENDENT OUTER MEMBRANE RECEPTOR"/>
    <property type="match status" value="1"/>
</dbReference>
<dbReference type="Gene3D" id="2.170.130.10">
    <property type="entry name" value="TonB-dependent receptor, plug domain"/>
    <property type="match status" value="1"/>
</dbReference>
<dbReference type="InterPro" id="IPR036942">
    <property type="entry name" value="Beta-barrel_TonB_sf"/>
</dbReference>
<comment type="similarity">
    <text evidence="11 12">Belongs to the TonB-dependent receptor family.</text>
</comment>
<evidence type="ECO:0000259" key="16">
    <source>
        <dbReference type="Pfam" id="PF07715"/>
    </source>
</evidence>
<dbReference type="EMBL" id="AP024546">
    <property type="protein sequence ID" value="BCT95731.1"/>
    <property type="molecule type" value="Genomic_DNA"/>
</dbReference>
<keyword evidence="5 14" id="KW-0732">Signal</keyword>
<dbReference type="Proteomes" id="UP000680514">
    <property type="component" value="Chromosome"/>
</dbReference>
<dbReference type="InterPro" id="IPR037066">
    <property type="entry name" value="Plug_dom_sf"/>
</dbReference>
<sequence>MFRTSLATAIALAVFLPSSPVHAQDASDADALDRVVVTGTRTAVTVDDSLAPVEVIDRAEIERAQARSLADLLRGRAGVNLVNQGGLGKLTTVFMRGTESDHTLFLVDGVRVGSSTSGLTSIQDLPVEMIDRIEIVRGPRSSLYGSEAIGGVIQVFTRHPQSGVRTRFKLGGGSHNLREASAGLDVGFDRAWFGADYAHQSSDGFQSCTGAVSPVFAGCFMENPDPDNDGYENNSVSLRAGIKPVDALTLDANVLRAEGRNEYDAEPAFGLPDLSRTLQQVVGGKAKYELARSTWTLSAGRNVDRSVQSRDNDPLGSFESKRDGASLQGDIRVAEGHLVTAGFDWARDAAVILDAFDPFSNVVRSRNNRAVFLQYQGDLGRNDVQASVRHDDNEQFGGHSTGSLAWGIDLSHGLRVSASAGNAFKAPTFNELYFPFYGNPDLSPETSDSFDIGLGQRHDAWHWQLDAYQTRIDDLIVYDSTLFMANNLEQARIRGAELTAGTTLGGWDITGAASWLDPRNRSRTNDSENYDKLLPRRAQKTARLDVDRAFGDWRIGATVIGEGRRFDDVANTLEVAGFSTLDLRAEWRVADAWTLQARASNVFDHDYETSAYYAQAGREYGLTLRYSPD</sequence>
<dbReference type="Gene3D" id="2.40.170.20">
    <property type="entry name" value="TonB-dependent receptor, beta-barrel domain"/>
    <property type="match status" value="1"/>
</dbReference>
<dbReference type="PROSITE" id="PS52016">
    <property type="entry name" value="TONB_DEPENDENT_REC_3"/>
    <property type="match status" value="1"/>
</dbReference>
<keyword evidence="10 11" id="KW-0998">Cell outer membrane</keyword>
<evidence type="ECO:0000256" key="3">
    <source>
        <dbReference type="ARBA" id="ARBA00022452"/>
    </source>
</evidence>
<feature type="signal peptide" evidence="14">
    <location>
        <begin position="1"/>
        <end position="23"/>
    </location>
</feature>
<organism evidence="17 18">
    <name type="scientific">Lysobacter helvus</name>
    <dbReference type="NCBI Taxonomy" id="2675059"/>
    <lineage>
        <taxon>Bacteria</taxon>
        <taxon>Pseudomonadati</taxon>
        <taxon>Pseudomonadota</taxon>
        <taxon>Gammaproteobacteria</taxon>
        <taxon>Lysobacterales</taxon>
        <taxon>Lysobacteraceae</taxon>
        <taxon>Lysobacter</taxon>
    </lineage>
</organism>
<keyword evidence="3 11" id="KW-1134">Transmembrane beta strand</keyword>
<proteinExistence type="inferred from homology"/>
<gene>
    <name evidence="17" type="primary">btuB_2</name>
    <name evidence="17" type="ORF">LYSHEL_16020</name>
</gene>
<reference evidence="17 18" key="1">
    <citation type="submission" date="2021-03" db="EMBL/GenBank/DDBJ databases">
        <title>Complete Genome Sequences of Two Lysobacter Strains Isolated from Sea Water (Lysobacter caseinilyticus) and Soil (Lysobacter helvus) in South Korea.</title>
        <authorList>
            <person name="Watanabe Y."/>
            <person name="Arakawa K."/>
        </authorList>
    </citation>
    <scope>NUCLEOTIDE SEQUENCE [LARGE SCALE GENOMIC DNA]</scope>
    <source>
        <strain evidence="17 18">D10</strain>
    </source>
</reference>
<feature type="domain" description="TonB-dependent receptor-like beta-barrel" evidence="15">
    <location>
        <begin position="265"/>
        <end position="602"/>
    </location>
</feature>
<dbReference type="InterPro" id="IPR000531">
    <property type="entry name" value="Beta-barrel_TonB"/>
</dbReference>
<evidence type="ECO:0000256" key="2">
    <source>
        <dbReference type="ARBA" id="ARBA00022448"/>
    </source>
</evidence>
<evidence type="ECO:0000256" key="4">
    <source>
        <dbReference type="ARBA" id="ARBA00022692"/>
    </source>
</evidence>
<evidence type="ECO:0000256" key="1">
    <source>
        <dbReference type="ARBA" id="ARBA00004571"/>
    </source>
</evidence>